<dbReference type="AlphaFoldDB" id="A0A066YX38"/>
<dbReference type="PATRIC" id="fig|1348663.4.peg.5502"/>
<feature type="transmembrane region" description="Helical" evidence="1">
    <location>
        <begin position="48"/>
        <end position="70"/>
    </location>
</feature>
<accession>A0A066YX38</accession>
<evidence type="ECO:0000313" key="2">
    <source>
        <dbReference type="EMBL" id="KDN82505.1"/>
    </source>
</evidence>
<organism evidence="2 3">
    <name type="scientific">Kitasatospora cheerisanensis KCTC 2395</name>
    <dbReference type="NCBI Taxonomy" id="1348663"/>
    <lineage>
        <taxon>Bacteria</taxon>
        <taxon>Bacillati</taxon>
        <taxon>Actinomycetota</taxon>
        <taxon>Actinomycetes</taxon>
        <taxon>Kitasatosporales</taxon>
        <taxon>Streptomycetaceae</taxon>
        <taxon>Kitasatospora</taxon>
    </lineage>
</organism>
<evidence type="ECO:0008006" key="4">
    <source>
        <dbReference type="Google" id="ProtNLM"/>
    </source>
</evidence>
<keyword evidence="3" id="KW-1185">Reference proteome</keyword>
<reference evidence="2 3" key="1">
    <citation type="submission" date="2014-05" db="EMBL/GenBank/DDBJ databases">
        <title>Draft Genome Sequence of Kitasatospora cheerisanensis KCTC 2395.</title>
        <authorList>
            <person name="Nam D.H."/>
        </authorList>
    </citation>
    <scope>NUCLEOTIDE SEQUENCE [LARGE SCALE GENOMIC DNA]</scope>
    <source>
        <strain evidence="2 3">KCTC 2395</strain>
    </source>
</reference>
<evidence type="ECO:0000256" key="1">
    <source>
        <dbReference type="SAM" id="Phobius"/>
    </source>
</evidence>
<dbReference type="OrthoDB" id="3867624at2"/>
<sequence>MSALPEHDFEDRLARVFHETGESFLPDTPRLAMGGAALGRRRQRRRTVLGAAVAVLAVTGVSAAVLPPVLRTESVAPAVSAPPAPSEVGLIPQEAHLVSAVAERLPKGLRVVRSSGSTLGVAAFPSGTANAVLTLDDGRGASVLGVDIYNTVGWGGSKACASYPIQGVKCEETTEPDGTRVSVTEYTTPDAAPKKYTEVELNSPNGTRVTVASFNSATASGEPTRPEPLLSVAQLRALAADPGWRTFEAALTPGVPNISVTGIRVQRPDLLPPGLKVLTSTGAGPNQRATLTDGRRTVELLVQEEKADRAAQNWFAEAAVLEDDTRLRSVDARPVPGSQGATESIVDVLRPDGTRVRVTALNPAGAGSPEAGKPPLLTPSQLTAIAMCPGWTVPTAEPENR</sequence>
<gene>
    <name evidence="2" type="ORF">KCH_56830</name>
</gene>
<dbReference type="EMBL" id="JNBY01000107">
    <property type="protein sequence ID" value="KDN82505.1"/>
    <property type="molecule type" value="Genomic_DNA"/>
</dbReference>
<dbReference type="RefSeq" id="WP_035867187.1">
    <property type="nucleotide sequence ID" value="NZ_KK853997.1"/>
</dbReference>
<comment type="caution">
    <text evidence="2">The sequence shown here is derived from an EMBL/GenBank/DDBJ whole genome shotgun (WGS) entry which is preliminary data.</text>
</comment>
<evidence type="ECO:0000313" key="3">
    <source>
        <dbReference type="Proteomes" id="UP000027178"/>
    </source>
</evidence>
<protein>
    <recommendedName>
        <fullName evidence="4">LigA protein</fullName>
    </recommendedName>
</protein>
<keyword evidence="1" id="KW-0812">Transmembrane</keyword>
<dbReference type="Proteomes" id="UP000027178">
    <property type="component" value="Unassembled WGS sequence"/>
</dbReference>
<proteinExistence type="predicted"/>
<dbReference type="eggNOG" id="ENOG5033RRU">
    <property type="taxonomic scope" value="Bacteria"/>
</dbReference>
<dbReference type="HOGENOM" id="CLU_650166_0_0_11"/>
<keyword evidence="1" id="KW-0472">Membrane</keyword>
<keyword evidence="1" id="KW-1133">Transmembrane helix</keyword>
<name>A0A066YX38_9ACTN</name>